<feature type="compositionally biased region" description="Basic and acidic residues" evidence="1">
    <location>
        <begin position="19"/>
        <end position="36"/>
    </location>
</feature>
<evidence type="ECO:0000313" key="3">
    <source>
        <dbReference type="EMBL" id="GMS79914.1"/>
    </source>
</evidence>
<proteinExistence type="predicted"/>
<gene>
    <name evidence="3" type="ORF">PENTCL1PPCAC_2089</name>
</gene>
<comment type="caution">
    <text evidence="3">The sequence shown here is derived from an EMBL/GenBank/DDBJ whole genome shotgun (WGS) entry which is preliminary data.</text>
</comment>
<feature type="domain" description="Chondroitin proteoglycan 4" evidence="2">
    <location>
        <begin position="80"/>
        <end position="172"/>
    </location>
</feature>
<evidence type="ECO:0000259" key="2">
    <source>
        <dbReference type="Pfam" id="PF15481"/>
    </source>
</evidence>
<organism evidence="3 4">
    <name type="scientific">Pristionchus entomophagus</name>
    <dbReference type="NCBI Taxonomy" id="358040"/>
    <lineage>
        <taxon>Eukaryota</taxon>
        <taxon>Metazoa</taxon>
        <taxon>Ecdysozoa</taxon>
        <taxon>Nematoda</taxon>
        <taxon>Chromadorea</taxon>
        <taxon>Rhabditida</taxon>
        <taxon>Rhabditina</taxon>
        <taxon>Diplogasteromorpha</taxon>
        <taxon>Diplogasteroidea</taxon>
        <taxon>Neodiplogasteridae</taxon>
        <taxon>Pristionchus</taxon>
    </lineage>
</organism>
<dbReference type="Pfam" id="PF15481">
    <property type="entry name" value="CPG4"/>
    <property type="match status" value="1"/>
</dbReference>
<keyword evidence="4" id="KW-1185">Reference proteome</keyword>
<dbReference type="PANTHER" id="PTHR37442:SF1">
    <property type="entry name" value="CHONDROITIN PROTEOGLYCAN 4 DOMAIN-CONTAINING PROTEIN"/>
    <property type="match status" value="1"/>
</dbReference>
<feature type="region of interest" description="Disordered" evidence="1">
    <location>
        <begin position="1"/>
        <end position="66"/>
    </location>
</feature>
<dbReference type="InterPro" id="IPR053123">
    <property type="entry name" value="CPG4-like"/>
</dbReference>
<dbReference type="PANTHER" id="PTHR37442">
    <property type="entry name" value="F18A1.7 PROTEIN-RELATED"/>
    <property type="match status" value="1"/>
</dbReference>
<sequence>LADQAVLHDLEMQQVQQAEEDHQQQSQDDHEEHQEEDHDEMSGANWGRPGQVIRPNRMTPPPPSIPSDRLLESDLVNLPECQRNCATDLAETYGLLLKMGGTHVERFQTVCLKYISSRECISHCPDPINLFETLTSGIAYMCNEQNEAFNATIECVDASSNDVQRECDQTCNTQAVMFKWFMEGMHRMSEHGGLSTASGLGGGGGLLNMFSGLGRMRAEEGEEVRDGPLVAPVSVGRIRRDVKEEQSRALIDRSNSLSFFNGPERTIAVTGKQANAVLDSVQRGINALTQPKNSPLFPSSNHPTGKATVHSSFPSSLPGLGGHSEMANPLDLSTMRDFTSDACQVSECFLSCVKNKMNARCDGTAGSLLSEVFMRPLAKAQENLSSMPMAGSFFGFLLPPQCRFLYDTNRMADYRMDSSLDDDLKRTYREKKEEQAKLDSESVMPTVLAEHISPFDSDENLDELSEDCGRLSIDSVPLQYPICTTVKA</sequence>
<evidence type="ECO:0000313" key="4">
    <source>
        <dbReference type="Proteomes" id="UP001432027"/>
    </source>
</evidence>
<feature type="region of interest" description="Disordered" evidence="1">
    <location>
        <begin position="289"/>
        <end position="320"/>
    </location>
</feature>
<feature type="compositionally biased region" description="Polar residues" evidence="1">
    <location>
        <begin position="289"/>
        <end position="303"/>
    </location>
</feature>
<dbReference type="Proteomes" id="UP001432027">
    <property type="component" value="Unassembled WGS sequence"/>
</dbReference>
<dbReference type="EMBL" id="BTSX01000001">
    <property type="protein sequence ID" value="GMS79914.1"/>
    <property type="molecule type" value="Genomic_DNA"/>
</dbReference>
<name>A0AAV5SIK2_9BILA</name>
<accession>A0AAV5SIK2</accession>
<evidence type="ECO:0000256" key="1">
    <source>
        <dbReference type="SAM" id="MobiDB-lite"/>
    </source>
</evidence>
<reference evidence="3" key="1">
    <citation type="submission" date="2023-10" db="EMBL/GenBank/DDBJ databases">
        <title>Genome assembly of Pristionchus species.</title>
        <authorList>
            <person name="Yoshida K."/>
            <person name="Sommer R.J."/>
        </authorList>
    </citation>
    <scope>NUCLEOTIDE SEQUENCE</scope>
    <source>
        <strain evidence="3">RS0144</strain>
    </source>
</reference>
<feature type="non-terminal residue" evidence="3">
    <location>
        <position position="1"/>
    </location>
</feature>
<feature type="compositionally biased region" description="Basic and acidic residues" evidence="1">
    <location>
        <begin position="1"/>
        <end position="11"/>
    </location>
</feature>
<dbReference type="InterPro" id="IPR029153">
    <property type="entry name" value="CPG4"/>
</dbReference>
<dbReference type="AlphaFoldDB" id="A0AAV5SIK2"/>
<protein>
    <recommendedName>
        <fullName evidence="2">Chondroitin proteoglycan 4 domain-containing protein</fullName>
    </recommendedName>
</protein>